<dbReference type="InterPro" id="IPR011055">
    <property type="entry name" value="Dup_hybrid_motif"/>
</dbReference>
<evidence type="ECO:0000256" key="4">
    <source>
        <dbReference type="ARBA" id="ARBA00022679"/>
    </source>
</evidence>
<dbReference type="PANTHER" id="PTHR45008:SF1">
    <property type="entry name" value="PTS SYSTEM GLUCOSE-SPECIFIC EIIA COMPONENT"/>
    <property type="match status" value="1"/>
</dbReference>
<keyword evidence="5" id="KW-0598">Phosphotransferase system</keyword>
<dbReference type="Gene3D" id="2.70.70.10">
    <property type="entry name" value="Glucose Permease (Domain IIA)"/>
    <property type="match status" value="1"/>
</dbReference>
<sequence>MTTVTSPMAGRAVGLATVRDPVFADSLVGPGAAVDPLREPSVARAPVDGILVSVHPHAYVVVDEQGHGVLTHLGIDTVQLGGEGFELLAGKGDRVRRGDPVIRWDPAGVEAAGRSPVCPVIALDAPAAALSGVAEDTDVDAGEPLFRWNG</sequence>
<dbReference type="PROSITE" id="PS51093">
    <property type="entry name" value="PTS_EIIA_TYPE_1"/>
    <property type="match status" value="1"/>
</dbReference>
<dbReference type="InterPro" id="IPR001127">
    <property type="entry name" value="PTS_EIIA_1_perm"/>
</dbReference>
<proteinExistence type="predicted"/>
<gene>
    <name evidence="8" type="ORF">GCM10009716_48280</name>
</gene>
<keyword evidence="4" id="KW-0808">Transferase</keyword>
<protein>
    <submittedName>
        <fullName evidence="8">PTS glucose transporter subunit IIA</fullName>
    </submittedName>
</protein>
<dbReference type="SUPFAM" id="SSF51261">
    <property type="entry name" value="Duplicated hybrid motif"/>
    <property type="match status" value="1"/>
</dbReference>
<keyword evidence="2" id="KW-0813">Transport</keyword>
<evidence type="ECO:0000256" key="6">
    <source>
        <dbReference type="ARBA" id="ARBA00022777"/>
    </source>
</evidence>
<evidence type="ECO:0000313" key="8">
    <source>
        <dbReference type="EMBL" id="GAA1935615.1"/>
    </source>
</evidence>
<name>A0ABN2PWI2_9ACTN</name>
<dbReference type="RefSeq" id="WP_344266758.1">
    <property type="nucleotide sequence ID" value="NZ_BAAAMJ010000087.1"/>
</dbReference>
<evidence type="ECO:0000256" key="1">
    <source>
        <dbReference type="ARBA" id="ARBA00004496"/>
    </source>
</evidence>
<evidence type="ECO:0000259" key="7">
    <source>
        <dbReference type="PROSITE" id="PS51093"/>
    </source>
</evidence>
<keyword evidence="9" id="KW-1185">Reference proteome</keyword>
<dbReference type="Proteomes" id="UP001501303">
    <property type="component" value="Unassembled WGS sequence"/>
</dbReference>
<dbReference type="InterPro" id="IPR050890">
    <property type="entry name" value="PTS_EIIA_component"/>
</dbReference>
<dbReference type="Pfam" id="PF00358">
    <property type="entry name" value="PTS_EIIA_1"/>
    <property type="match status" value="1"/>
</dbReference>
<evidence type="ECO:0000256" key="2">
    <source>
        <dbReference type="ARBA" id="ARBA00022448"/>
    </source>
</evidence>
<comment type="caution">
    <text evidence="8">The sequence shown here is derived from an EMBL/GenBank/DDBJ whole genome shotgun (WGS) entry which is preliminary data.</text>
</comment>
<dbReference type="PANTHER" id="PTHR45008">
    <property type="entry name" value="PTS SYSTEM GLUCOSE-SPECIFIC EIIA COMPONENT"/>
    <property type="match status" value="1"/>
</dbReference>
<feature type="domain" description="PTS EIIA type-1" evidence="7">
    <location>
        <begin position="20"/>
        <end position="124"/>
    </location>
</feature>
<evidence type="ECO:0000256" key="3">
    <source>
        <dbReference type="ARBA" id="ARBA00022597"/>
    </source>
</evidence>
<reference evidence="8 9" key="1">
    <citation type="journal article" date="2019" name="Int. J. Syst. Evol. Microbiol.">
        <title>The Global Catalogue of Microorganisms (GCM) 10K type strain sequencing project: providing services to taxonomists for standard genome sequencing and annotation.</title>
        <authorList>
            <consortium name="The Broad Institute Genomics Platform"/>
            <consortium name="The Broad Institute Genome Sequencing Center for Infectious Disease"/>
            <person name="Wu L."/>
            <person name="Ma J."/>
        </authorList>
    </citation>
    <scope>NUCLEOTIDE SEQUENCE [LARGE SCALE GENOMIC DNA]</scope>
    <source>
        <strain evidence="8 9">JCM 13581</strain>
    </source>
</reference>
<keyword evidence="3 8" id="KW-0762">Sugar transport</keyword>
<dbReference type="EMBL" id="BAAAMJ010000087">
    <property type="protein sequence ID" value="GAA1935615.1"/>
    <property type="molecule type" value="Genomic_DNA"/>
</dbReference>
<comment type="subcellular location">
    <subcellularLocation>
        <location evidence="1">Cytoplasm</location>
    </subcellularLocation>
</comment>
<evidence type="ECO:0000313" key="9">
    <source>
        <dbReference type="Proteomes" id="UP001501303"/>
    </source>
</evidence>
<organism evidence="8 9">
    <name type="scientific">Streptomyces sodiiphilus</name>
    <dbReference type="NCBI Taxonomy" id="226217"/>
    <lineage>
        <taxon>Bacteria</taxon>
        <taxon>Bacillati</taxon>
        <taxon>Actinomycetota</taxon>
        <taxon>Actinomycetes</taxon>
        <taxon>Kitasatosporales</taxon>
        <taxon>Streptomycetaceae</taxon>
        <taxon>Streptomyces</taxon>
    </lineage>
</organism>
<accession>A0ABN2PWI2</accession>
<evidence type="ECO:0000256" key="5">
    <source>
        <dbReference type="ARBA" id="ARBA00022683"/>
    </source>
</evidence>
<keyword evidence="6" id="KW-0418">Kinase</keyword>